<dbReference type="Gene3D" id="1.10.510.10">
    <property type="entry name" value="Transferase(Phosphotransferase) domain 1"/>
    <property type="match status" value="1"/>
</dbReference>
<comment type="caution">
    <text evidence="9">The sequence shown here is derived from an EMBL/GenBank/DDBJ whole genome shotgun (WGS) entry which is preliminary data.</text>
</comment>
<evidence type="ECO:0000256" key="2">
    <source>
        <dbReference type="ARBA" id="ARBA00022741"/>
    </source>
</evidence>
<evidence type="ECO:0000259" key="8">
    <source>
        <dbReference type="PROSITE" id="PS50011"/>
    </source>
</evidence>
<dbReference type="InterPro" id="IPR018391">
    <property type="entry name" value="PQQ_b-propeller_rpt"/>
</dbReference>
<sequence length="732" mass="77581">MAFPLTHDDPQRLGPFVLVARLGSGGMGTVYLGRSRRGRTVALKTMHAEFAERTDFRTRFRLETDAARVIGDRHGARVLDADPLAEVPWLATEYVLGPPLDEAVGLCGPLPEDAVRALGAGLCEALAQLHGTGVVHRDLKPSNILVTATGPKVIDFGIARAEGDDRLTRTGAAAGTPAFMSPEQATGAEHPPAGDVFALAGVLVFAASGHGPFGGGQAADLLYRVRYAEPDLSGVPADLAGVLLRCLDKDPAARPGTGELRSLLDGDGAAPFAARLPGALHAEILRRGEAVWDIEYQRLPPPLPETGPGEPGPTGTAGTAGARTVPRRRALLLGGGAVALAAAGGGAWLALGPDDDGGTPAKKPDGPKAAPTAPGGAPKEKWKLRVAGLTRNNVVTLGGYVTYAANSGLGTVEARSGKRSGTTSELDEFREVFTQDGKLYAANLGRVFEVDPKTCSFREPAITDFTKLGLTGDAELVGAGDGLLYLSGRSEKARKKGRRGKKEQREEWLAVDSRSGKVTWRREGVLGATATRAGGMLVFGDQTTLLAVDARTGRKKWKLHFPDRPGLKNVEAAVRAHSGPYLFVGDRLLVAIRVADGKVAWTFGEDRKDSGEGEGKWRYGAPAVDGDLLYVLERDTGLVALDRRSGKLRWEMKTDWITGVDPGTAEVVMGRELLYVSGTGTQWVRALDPKRRRELWTYQGPGDSDSVVLRAHERGGRLIAVGTSHLVGLPLQ</sequence>
<dbReference type="PANTHER" id="PTHR43289">
    <property type="entry name" value="MITOGEN-ACTIVATED PROTEIN KINASE KINASE KINASE 20-RELATED"/>
    <property type="match status" value="1"/>
</dbReference>
<dbReference type="CDD" id="cd14014">
    <property type="entry name" value="STKc_PknB_like"/>
    <property type="match status" value="1"/>
</dbReference>
<dbReference type="EMBL" id="BAAAPE010000029">
    <property type="protein sequence ID" value="GAA2103647.1"/>
    <property type="molecule type" value="Genomic_DNA"/>
</dbReference>
<name>A0ABN2X2A0_9ACTN</name>
<dbReference type="Pfam" id="PF13360">
    <property type="entry name" value="PQQ_2"/>
    <property type="match status" value="1"/>
</dbReference>
<evidence type="ECO:0000256" key="5">
    <source>
        <dbReference type="PROSITE-ProRule" id="PRU10141"/>
    </source>
</evidence>
<dbReference type="SMART" id="SM00564">
    <property type="entry name" value="PQQ"/>
    <property type="match status" value="5"/>
</dbReference>
<dbReference type="SUPFAM" id="SSF50998">
    <property type="entry name" value="Quinoprotein alcohol dehydrogenase-like"/>
    <property type="match status" value="1"/>
</dbReference>
<organism evidence="9 10">
    <name type="scientific">Streptomyces albiaxialis</name>
    <dbReference type="NCBI Taxonomy" id="329523"/>
    <lineage>
        <taxon>Bacteria</taxon>
        <taxon>Bacillati</taxon>
        <taxon>Actinomycetota</taxon>
        <taxon>Actinomycetes</taxon>
        <taxon>Kitasatosporales</taxon>
        <taxon>Streptomycetaceae</taxon>
        <taxon>Streptomyces</taxon>
    </lineage>
</organism>
<dbReference type="Gene3D" id="3.30.200.20">
    <property type="entry name" value="Phosphorylase Kinase, domain 1"/>
    <property type="match status" value="1"/>
</dbReference>
<feature type="transmembrane region" description="Helical" evidence="7">
    <location>
        <begin position="13"/>
        <end position="33"/>
    </location>
</feature>
<reference evidence="9 10" key="1">
    <citation type="journal article" date="2019" name="Int. J. Syst. Evol. Microbiol.">
        <title>The Global Catalogue of Microorganisms (GCM) 10K type strain sequencing project: providing services to taxonomists for standard genome sequencing and annotation.</title>
        <authorList>
            <consortium name="The Broad Institute Genomics Platform"/>
            <consortium name="The Broad Institute Genome Sequencing Center for Infectious Disease"/>
            <person name="Wu L."/>
            <person name="Ma J."/>
        </authorList>
    </citation>
    <scope>NUCLEOTIDE SEQUENCE [LARGE SCALE GENOMIC DNA]</scope>
    <source>
        <strain evidence="9 10">JCM 15478</strain>
    </source>
</reference>
<dbReference type="Pfam" id="PF00069">
    <property type="entry name" value="Pkinase"/>
    <property type="match status" value="1"/>
</dbReference>
<dbReference type="InterPro" id="IPR002372">
    <property type="entry name" value="PQQ_rpt_dom"/>
</dbReference>
<keyword evidence="3" id="KW-0418">Kinase</keyword>
<keyword evidence="7" id="KW-0812">Transmembrane</keyword>
<feature type="transmembrane region" description="Helical" evidence="7">
    <location>
        <begin position="330"/>
        <end position="351"/>
    </location>
</feature>
<gene>
    <name evidence="9" type="ORF">GCM10009801_78700</name>
</gene>
<dbReference type="InterPro" id="IPR017441">
    <property type="entry name" value="Protein_kinase_ATP_BS"/>
</dbReference>
<feature type="compositionally biased region" description="Low complexity" evidence="6">
    <location>
        <begin position="367"/>
        <end position="377"/>
    </location>
</feature>
<dbReference type="PANTHER" id="PTHR43289:SF34">
    <property type="entry name" value="SERINE_THREONINE-PROTEIN KINASE YBDM-RELATED"/>
    <property type="match status" value="1"/>
</dbReference>
<dbReference type="InterPro" id="IPR000719">
    <property type="entry name" value="Prot_kinase_dom"/>
</dbReference>
<dbReference type="Gene3D" id="2.130.10.10">
    <property type="entry name" value="YVTN repeat-like/Quinoprotein amine dehydrogenase"/>
    <property type="match status" value="1"/>
</dbReference>
<dbReference type="InterPro" id="IPR008271">
    <property type="entry name" value="Ser/Thr_kinase_AS"/>
</dbReference>
<evidence type="ECO:0000256" key="6">
    <source>
        <dbReference type="SAM" id="MobiDB-lite"/>
    </source>
</evidence>
<dbReference type="SUPFAM" id="SSF56112">
    <property type="entry name" value="Protein kinase-like (PK-like)"/>
    <property type="match status" value="1"/>
</dbReference>
<keyword evidence="4 5" id="KW-0067">ATP-binding</keyword>
<dbReference type="SMART" id="SM00220">
    <property type="entry name" value="S_TKc"/>
    <property type="match status" value="1"/>
</dbReference>
<dbReference type="PROSITE" id="PS00108">
    <property type="entry name" value="PROTEIN_KINASE_ST"/>
    <property type="match status" value="1"/>
</dbReference>
<dbReference type="Proteomes" id="UP001500016">
    <property type="component" value="Unassembled WGS sequence"/>
</dbReference>
<evidence type="ECO:0000313" key="10">
    <source>
        <dbReference type="Proteomes" id="UP001500016"/>
    </source>
</evidence>
<evidence type="ECO:0000256" key="1">
    <source>
        <dbReference type="ARBA" id="ARBA00022679"/>
    </source>
</evidence>
<evidence type="ECO:0000256" key="4">
    <source>
        <dbReference type="ARBA" id="ARBA00022840"/>
    </source>
</evidence>
<dbReference type="RefSeq" id="WP_344535497.1">
    <property type="nucleotide sequence ID" value="NZ_BAAAPE010000029.1"/>
</dbReference>
<feature type="domain" description="Protein kinase" evidence="8">
    <location>
        <begin position="16"/>
        <end position="273"/>
    </location>
</feature>
<proteinExistence type="predicted"/>
<feature type="compositionally biased region" description="Low complexity" evidence="6">
    <location>
        <begin position="313"/>
        <end position="322"/>
    </location>
</feature>
<evidence type="ECO:0000313" key="9">
    <source>
        <dbReference type="EMBL" id="GAA2103647.1"/>
    </source>
</evidence>
<dbReference type="InterPro" id="IPR011009">
    <property type="entry name" value="Kinase-like_dom_sf"/>
</dbReference>
<keyword evidence="2 5" id="KW-0547">Nucleotide-binding</keyword>
<dbReference type="PROSITE" id="PS00107">
    <property type="entry name" value="PROTEIN_KINASE_ATP"/>
    <property type="match status" value="1"/>
</dbReference>
<evidence type="ECO:0000256" key="7">
    <source>
        <dbReference type="SAM" id="Phobius"/>
    </source>
</evidence>
<feature type="region of interest" description="Disordered" evidence="6">
    <location>
        <begin position="351"/>
        <end position="380"/>
    </location>
</feature>
<protein>
    <recommendedName>
        <fullName evidence="8">Protein kinase domain-containing protein</fullName>
    </recommendedName>
</protein>
<feature type="region of interest" description="Disordered" evidence="6">
    <location>
        <begin position="300"/>
        <end position="322"/>
    </location>
</feature>
<feature type="binding site" evidence="5">
    <location>
        <position position="44"/>
    </location>
    <ligand>
        <name>ATP</name>
        <dbReference type="ChEBI" id="CHEBI:30616"/>
    </ligand>
</feature>
<keyword evidence="7" id="KW-1133">Transmembrane helix</keyword>
<dbReference type="PROSITE" id="PS50011">
    <property type="entry name" value="PROTEIN_KINASE_DOM"/>
    <property type="match status" value="1"/>
</dbReference>
<accession>A0ABN2X2A0</accession>
<dbReference type="InterPro" id="IPR011047">
    <property type="entry name" value="Quinoprotein_ADH-like_sf"/>
</dbReference>
<keyword evidence="7" id="KW-0472">Membrane</keyword>
<keyword evidence="1" id="KW-0808">Transferase</keyword>
<evidence type="ECO:0000256" key="3">
    <source>
        <dbReference type="ARBA" id="ARBA00022777"/>
    </source>
</evidence>
<keyword evidence="10" id="KW-1185">Reference proteome</keyword>
<dbReference type="InterPro" id="IPR015943">
    <property type="entry name" value="WD40/YVTN_repeat-like_dom_sf"/>
</dbReference>